<keyword evidence="1" id="KW-0175">Coiled coil</keyword>
<keyword evidence="4" id="KW-0675">Receptor</keyword>
<name>A0ABV2ANJ1_9EUKA</name>
<dbReference type="EMBL" id="JBDODL010001171">
    <property type="protein sequence ID" value="MES1921229.1"/>
    <property type="molecule type" value="Genomic_DNA"/>
</dbReference>
<feature type="domain" description="BAP29/BAP31 transmembrane" evidence="3">
    <location>
        <begin position="5"/>
        <end position="112"/>
    </location>
</feature>
<keyword evidence="2" id="KW-0812">Transmembrane</keyword>
<organism evidence="4 5">
    <name type="scientific">Bonamia ostreae</name>
    <dbReference type="NCBI Taxonomy" id="126728"/>
    <lineage>
        <taxon>Eukaryota</taxon>
        <taxon>Sar</taxon>
        <taxon>Rhizaria</taxon>
        <taxon>Endomyxa</taxon>
        <taxon>Ascetosporea</taxon>
        <taxon>Haplosporida</taxon>
        <taxon>Bonamia</taxon>
    </lineage>
</organism>
<comment type="caution">
    <text evidence="4">The sequence shown here is derived from an EMBL/GenBank/DDBJ whole genome shotgun (WGS) entry which is preliminary data.</text>
</comment>
<gene>
    <name evidence="4" type="primary">BCAP31</name>
    <name evidence="4" type="ORF">MHBO_002788</name>
</gene>
<evidence type="ECO:0000256" key="1">
    <source>
        <dbReference type="SAM" id="Coils"/>
    </source>
</evidence>
<feature type="transmembrane region" description="Helical" evidence="2">
    <location>
        <begin position="83"/>
        <end position="102"/>
    </location>
</feature>
<accession>A0ABV2ANJ1</accession>
<dbReference type="Proteomes" id="UP001439008">
    <property type="component" value="Unassembled WGS sequence"/>
</dbReference>
<protein>
    <submittedName>
        <fullName evidence="4">B-cell receptor-associated protein, variant 2</fullName>
    </submittedName>
</protein>
<dbReference type="InterPro" id="IPR040463">
    <property type="entry name" value="BAP29/BAP31_N"/>
</dbReference>
<feature type="transmembrane region" description="Helical" evidence="2">
    <location>
        <begin position="6"/>
        <end position="24"/>
    </location>
</feature>
<evidence type="ECO:0000259" key="3">
    <source>
        <dbReference type="Pfam" id="PF05529"/>
    </source>
</evidence>
<keyword evidence="2" id="KW-0472">Membrane</keyword>
<keyword evidence="2" id="KW-1133">Transmembrane helix</keyword>
<evidence type="ECO:0000313" key="5">
    <source>
        <dbReference type="Proteomes" id="UP001439008"/>
    </source>
</evidence>
<dbReference type="Pfam" id="PF05529">
    <property type="entry name" value="Bap31"/>
    <property type="match status" value="1"/>
</dbReference>
<feature type="coiled-coil region" evidence="1">
    <location>
        <begin position="171"/>
        <end position="233"/>
    </location>
</feature>
<keyword evidence="5" id="KW-1185">Reference proteome</keyword>
<evidence type="ECO:0000313" key="4">
    <source>
        <dbReference type="EMBL" id="MES1921229.1"/>
    </source>
</evidence>
<sequence>MGLFQIVLILNLFLVLLLIVPFGDNHKQKIIVFLSSTKFFSTAKYFYFIVLVVVVCVFAESFLDARSFRELGPMDAGYLSKTLNCYITGFIIAISLVLFKLLSLIRDAGRLKISDEALKRQAMSASEALNAVMEDQSVLKKENDAMKVVLYGDGKKPVSSSKQNVAAFEEIKKLSEKLVNRNAEITKLEKKLKVVTTEITNLKKDKKLLTGENKNLQTELEDFRIMMDDKSKKD</sequence>
<evidence type="ECO:0000256" key="2">
    <source>
        <dbReference type="SAM" id="Phobius"/>
    </source>
</evidence>
<reference evidence="4 5" key="1">
    <citation type="journal article" date="2024" name="BMC Biol.">
        <title>Comparative genomics of Ascetosporea gives new insight into the evolutionary basis for animal parasitism in Rhizaria.</title>
        <authorList>
            <person name="Hiltunen Thoren M."/>
            <person name="Onut-Brannstrom I."/>
            <person name="Alfjorden A."/>
            <person name="Peckova H."/>
            <person name="Swords F."/>
            <person name="Hooper C."/>
            <person name="Holzer A.S."/>
            <person name="Bass D."/>
            <person name="Burki F."/>
        </authorList>
    </citation>
    <scope>NUCLEOTIDE SEQUENCE [LARGE SCALE GENOMIC DNA]</scope>
    <source>
        <strain evidence="4">20-A016</strain>
    </source>
</reference>
<feature type="transmembrane region" description="Helical" evidence="2">
    <location>
        <begin position="45"/>
        <end position="63"/>
    </location>
</feature>
<proteinExistence type="predicted"/>